<name>A0AAW0C470_9AGAR</name>
<organism evidence="1 2">
    <name type="scientific">Paramarasmius palmivorus</name>
    <dbReference type="NCBI Taxonomy" id="297713"/>
    <lineage>
        <taxon>Eukaryota</taxon>
        <taxon>Fungi</taxon>
        <taxon>Dikarya</taxon>
        <taxon>Basidiomycota</taxon>
        <taxon>Agaricomycotina</taxon>
        <taxon>Agaricomycetes</taxon>
        <taxon>Agaricomycetidae</taxon>
        <taxon>Agaricales</taxon>
        <taxon>Marasmiineae</taxon>
        <taxon>Marasmiaceae</taxon>
        <taxon>Paramarasmius</taxon>
    </lineage>
</organism>
<proteinExistence type="predicted"/>
<gene>
    <name evidence="1" type="ORF">VNI00_012662</name>
</gene>
<accession>A0AAW0C470</accession>
<sequence length="129" mass="14701">MSTTATLVNRLNQLQNTWKDALARDKNSEIRELIPRVLTSICDIFRGDDRKELSQEELLALTEKVSRLEDEIVQYAYGKKGNRRAEGLFDFIPISCGDDVTVKDRNDGTQLFQYFSANPVRVDIVKFGG</sequence>
<protein>
    <submittedName>
        <fullName evidence="1">Uncharacterized protein</fullName>
    </submittedName>
</protein>
<evidence type="ECO:0000313" key="2">
    <source>
        <dbReference type="Proteomes" id="UP001383192"/>
    </source>
</evidence>
<reference evidence="1 2" key="1">
    <citation type="submission" date="2024-01" db="EMBL/GenBank/DDBJ databases">
        <title>A draft genome for a cacao thread blight-causing isolate of Paramarasmius palmivorus.</title>
        <authorList>
            <person name="Baruah I.K."/>
            <person name="Bukari Y."/>
            <person name="Amoako-Attah I."/>
            <person name="Meinhardt L.W."/>
            <person name="Bailey B.A."/>
            <person name="Cohen S.P."/>
        </authorList>
    </citation>
    <scope>NUCLEOTIDE SEQUENCE [LARGE SCALE GENOMIC DNA]</scope>
    <source>
        <strain evidence="1 2">GH-12</strain>
    </source>
</reference>
<evidence type="ECO:0000313" key="1">
    <source>
        <dbReference type="EMBL" id="KAK7033662.1"/>
    </source>
</evidence>
<comment type="caution">
    <text evidence="1">The sequence shown here is derived from an EMBL/GenBank/DDBJ whole genome shotgun (WGS) entry which is preliminary data.</text>
</comment>
<dbReference type="Proteomes" id="UP001383192">
    <property type="component" value="Unassembled WGS sequence"/>
</dbReference>
<dbReference type="AlphaFoldDB" id="A0AAW0C470"/>
<keyword evidence="2" id="KW-1185">Reference proteome</keyword>
<dbReference type="EMBL" id="JAYKXP010000060">
    <property type="protein sequence ID" value="KAK7033662.1"/>
    <property type="molecule type" value="Genomic_DNA"/>
</dbReference>